<proteinExistence type="predicted"/>
<accession>A0A433U4A4</accession>
<dbReference type="Proteomes" id="UP000271974">
    <property type="component" value="Unassembled WGS sequence"/>
</dbReference>
<dbReference type="AlphaFoldDB" id="A0A433U4A4"/>
<gene>
    <name evidence="1" type="ORF">EGW08_003604</name>
</gene>
<evidence type="ECO:0000313" key="1">
    <source>
        <dbReference type="EMBL" id="RUS88645.1"/>
    </source>
</evidence>
<dbReference type="EMBL" id="RQTK01000077">
    <property type="protein sequence ID" value="RUS88645.1"/>
    <property type="molecule type" value="Genomic_DNA"/>
</dbReference>
<sequence>YETRVSKPLQVLKYATFKPNNTFRKRRNISGVMEFQILYRGRERILSLSPGLTSPRFPWGILYGECVMEFRRNARLITPHTLRAPGDPDSAILSLTCDNQVFVVQILDPRVYQVWPDPRLTA</sequence>
<feature type="non-terminal residue" evidence="1">
    <location>
        <position position="1"/>
    </location>
</feature>
<name>A0A433U4A4_ELYCH</name>
<comment type="caution">
    <text evidence="1">The sequence shown here is derived from an EMBL/GenBank/DDBJ whole genome shotgun (WGS) entry which is preliminary data.</text>
</comment>
<organism evidence="1 2">
    <name type="scientific">Elysia chlorotica</name>
    <name type="common">Eastern emerald elysia</name>
    <name type="synonym">Sea slug</name>
    <dbReference type="NCBI Taxonomy" id="188477"/>
    <lineage>
        <taxon>Eukaryota</taxon>
        <taxon>Metazoa</taxon>
        <taxon>Spiralia</taxon>
        <taxon>Lophotrochozoa</taxon>
        <taxon>Mollusca</taxon>
        <taxon>Gastropoda</taxon>
        <taxon>Heterobranchia</taxon>
        <taxon>Euthyneura</taxon>
        <taxon>Panpulmonata</taxon>
        <taxon>Sacoglossa</taxon>
        <taxon>Placobranchoidea</taxon>
        <taxon>Plakobranchidae</taxon>
        <taxon>Elysia</taxon>
    </lineage>
</organism>
<reference evidence="1 2" key="1">
    <citation type="submission" date="2019-01" db="EMBL/GenBank/DDBJ databases">
        <title>A draft genome assembly of the solar-powered sea slug Elysia chlorotica.</title>
        <authorList>
            <person name="Cai H."/>
            <person name="Li Q."/>
            <person name="Fang X."/>
            <person name="Li J."/>
            <person name="Curtis N.E."/>
            <person name="Altenburger A."/>
            <person name="Shibata T."/>
            <person name="Feng M."/>
            <person name="Maeda T."/>
            <person name="Schwartz J.A."/>
            <person name="Shigenobu S."/>
            <person name="Lundholm N."/>
            <person name="Nishiyama T."/>
            <person name="Yang H."/>
            <person name="Hasebe M."/>
            <person name="Li S."/>
            <person name="Pierce S.K."/>
            <person name="Wang J."/>
        </authorList>
    </citation>
    <scope>NUCLEOTIDE SEQUENCE [LARGE SCALE GENOMIC DNA]</scope>
    <source>
        <strain evidence="1">EC2010</strain>
        <tissue evidence="1">Whole organism of an adult</tissue>
    </source>
</reference>
<protein>
    <submittedName>
        <fullName evidence="1">Uncharacterized protein</fullName>
    </submittedName>
</protein>
<evidence type="ECO:0000313" key="2">
    <source>
        <dbReference type="Proteomes" id="UP000271974"/>
    </source>
</evidence>
<keyword evidence="2" id="KW-1185">Reference proteome</keyword>